<feature type="compositionally biased region" description="Basic and acidic residues" evidence="1">
    <location>
        <begin position="1043"/>
        <end position="1062"/>
    </location>
</feature>
<feature type="compositionally biased region" description="Basic and acidic residues" evidence="1">
    <location>
        <begin position="720"/>
        <end position="737"/>
    </location>
</feature>
<keyword evidence="2" id="KW-1133">Transmembrane helix</keyword>
<name>A0A839SDG9_9SPHI</name>
<dbReference type="RefSeq" id="WP_183475819.1">
    <property type="nucleotide sequence ID" value="NZ_JACHWX010000002.1"/>
</dbReference>
<dbReference type="PANTHER" id="PTHR45615:SF63">
    <property type="entry name" value="CHROMOSOME UNDETERMINED SCAFFOLD_10, WHOLE GENOME SHOTGUN SEQUENCE"/>
    <property type="match status" value="1"/>
</dbReference>
<organism evidence="3 4">
    <name type="scientific">Mucilaginibacter gotjawali</name>
    <dbReference type="NCBI Taxonomy" id="1550579"/>
    <lineage>
        <taxon>Bacteria</taxon>
        <taxon>Pseudomonadati</taxon>
        <taxon>Bacteroidota</taxon>
        <taxon>Sphingobacteriia</taxon>
        <taxon>Sphingobacteriales</taxon>
        <taxon>Sphingobacteriaceae</taxon>
        <taxon>Mucilaginibacter</taxon>
    </lineage>
</organism>
<sequence>MNTAGNYELLIEKINLFIRKYYFNRFLRGLIFLGAGLFSAYVVITVSEYFGNFNILFRTILFYFFIFLNIGFIAWLILPSLLAWLKLGKTLTHDQAAEIIGKHFSDVNDKLLNTLQLKKLSDADPRHRALIEAGIDQKIETLKPVSFPAAINIKENAKYLKWVIFPAAIICIIALAAPSVLTESTKRLIRHNEYFVPAAPFNFIVQNKTLSVVQGDDLKLDLKLQGDKLPADVYVETANNTFKLDKENISKFHYLFTNIQKNTSFKLTANGFTSAPYEIKVNLRPALLHFDADLNYPAYLHKKKETIPNAGDLTIPAGTEVKWNFHTQNATALQFLINGRPVMVNPAAPDVFEHRERVIKNSVYKIIPLNAMANRRDSASYRLNVIADEIPTITVQEKQDSVSIKTLYFNGSIQDDHGFSSLTFNYKVGDPADKVNLKTYTKQVKADLSQTQAGFFYYWSLKDMGIKPGDQVTYYFEVADNDGVNGPKKVRSPEHSLHIPDAAELNNELNAGTQQVKQKMESAIKLAGQVERESQKLNELLLDKNNLSFDEKKQIQDLMQKKKDLDDLVKEIQGENKKNLFNRQENQQQDKNLSEKQQQMEQLLDKLLDPKTEEMLQKLAQMLQQEQKEGTRDQLSKMQMDNKSLKKELDRMLELYKKLEFEQKLNQNADQLKNLAQEQQQLSEQARQPDANAKDLQKEQENLNKNFQDIKKSLDDLQKTNEQAEHKQEFDNPKQEEQNIDQQMQKSSDELSKNDPKKAAQSQQKAAGQMKALSEKMQQKEQEGEESQNTVDAQQLRELLKNLVNSSFAQEKVMQTLKNTSTNDPNYITLSQTQKNIKDNLKTAEDSLYALSRRIPQIQTTVNQEIAGINDHIDKALQNLGERVTPEASRNQQYAMTSMNNLALMLSEALDQLQNAMSKGKSGKGKGKQQSVSSLARMQQQLNQNMQKAREQMQQQGNPGKSQNGNNENISEQLAKLARQQQEIREALQQLNRQENKDGTGSLGNLDKISQQMEQTERDLVNRRISEEAIKRQQQIQSRLLEAEKAEQQREQDQQRESHAGKDVPPGYIKALQEYRQANEKQTEQVKTIPPALNFYYKLKIKSYFDLLNAK</sequence>
<feature type="compositionally biased region" description="Low complexity" evidence="1">
    <location>
        <begin position="759"/>
        <end position="772"/>
    </location>
</feature>
<comment type="caution">
    <text evidence="3">The sequence shown here is derived from an EMBL/GenBank/DDBJ whole genome shotgun (WGS) entry which is preliminary data.</text>
</comment>
<feature type="region of interest" description="Disordered" evidence="1">
    <location>
        <begin position="720"/>
        <end position="791"/>
    </location>
</feature>
<dbReference type="AlphaFoldDB" id="A0A839SDG9"/>
<feature type="transmembrane region" description="Helical" evidence="2">
    <location>
        <begin position="162"/>
        <end position="181"/>
    </location>
</feature>
<proteinExistence type="predicted"/>
<feature type="region of interest" description="Disordered" evidence="1">
    <location>
        <begin position="576"/>
        <end position="598"/>
    </location>
</feature>
<feature type="transmembrane region" description="Helical" evidence="2">
    <location>
        <begin position="62"/>
        <end position="85"/>
    </location>
</feature>
<feature type="compositionally biased region" description="Polar residues" evidence="1">
    <location>
        <begin position="936"/>
        <end position="967"/>
    </location>
</feature>
<evidence type="ECO:0000313" key="4">
    <source>
        <dbReference type="Proteomes" id="UP000539265"/>
    </source>
</evidence>
<dbReference type="PANTHER" id="PTHR45615">
    <property type="entry name" value="MYOSIN HEAVY CHAIN, NON-MUSCLE"/>
    <property type="match status" value="1"/>
</dbReference>
<keyword evidence="2" id="KW-0812">Transmembrane</keyword>
<evidence type="ECO:0000313" key="3">
    <source>
        <dbReference type="EMBL" id="MBB3054607.1"/>
    </source>
</evidence>
<feature type="compositionally biased region" description="Polar residues" evidence="1">
    <location>
        <begin position="579"/>
        <end position="598"/>
    </location>
</feature>
<feature type="region of interest" description="Disordered" evidence="1">
    <location>
        <begin position="916"/>
        <end position="967"/>
    </location>
</feature>
<keyword evidence="4" id="KW-1185">Reference proteome</keyword>
<dbReference type="EMBL" id="JACHWX010000002">
    <property type="protein sequence ID" value="MBB3054607.1"/>
    <property type="molecule type" value="Genomic_DNA"/>
</dbReference>
<accession>A0A839SDG9</accession>
<feature type="compositionally biased region" description="Basic and acidic residues" evidence="1">
    <location>
        <begin position="747"/>
        <end position="758"/>
    </location>
</feature>
<evidence type="ECO:0000256" key="2">
    <source>
        <dbReference type="SAM" id="Phobius"/>
    </source>
</evidence>
<reference evidence="3" key="1">
    <citation type="submission" date="2020-08" db="EMBL/GenBank/DDBJ databases">
        <title>Genomic Encyclopedia of Type Strains, Phase III (KMG-III): the genomes of soil and plant-associated and newly described type strains.</title>
        <authorList>
            <person name="Whitman W."/>
        </authorList>
    </citation>
    <scope>NUCLEOTIDE SEQUENCE [LARGE SCALE GENOMIC DNA]</scope>
    <source>
        <strain evidence="3">CECT 8628</strain>
    </source>
</reference>
<feature type="transmembrane region" description="Helical" evidence="2">
    <location>
        <begin position="26"/>
        <end position="50"/>
    </location>
</feature>
<keyword evidence="2" id="KW-0472">Membrane</keyword>
<feature type="compositionally biased region" description="Basic and acidic residues" evidence="1">
    <location>
        <begin position="773"/>
        <end position="782"/>
    </location>
</feature>
<dbReference type="Proteomes" id="UP000539265">
    <property type="component" value="Unassembled WGS sequence"/>
</dbReference>
<gene>
    <name evidence="3" type="ORF">FHS11_001017</name>
</gene>
<evidence type="ECO:0000256" key="1">
    <source>
        <dbReference type="SAM" id="MobiDB-lite"/>
    </source>
</evidence>
<feature type="region of interest" description="Disordered" evidence="1">
    <location>
        <begin position="1043"/>
        <end position="1068"/>
    </location>
</feature>
<protein>
    <submittedName>
        <fullName evidence="3">Uncharacterized protein</fullName>
    </submittedName>
</protein>